<feature type="compositionally biased region" description="Acidic residues" evidence="1">
    <location>
        <begin position="19"/>
        <end position="30"/>
    </location>
</feature>
<reference evidence="2" key="1">
    <citation type="submission" date="2023-10" db="EMBL/GenBank/DDBJ databases">
        <authorList>
            <person name="Chen Y."/>
            <person name="Shah S."/>
            <person name="Dougan E. K."/>
            <person name="Thang M."/>
            <person name="Chan C."/>
        </authorList>
    </citation>
    <scope>NUCLEOTIDE SEQUENCE [LARGE SCALE GENOMIC DNA]</scope>
</reference>
<sequence length="424" mass="44248">MATGAINAFSLVELWGEAGEGEASEGEEGEASAGARGPGSGGGADAAPPPQAGAAAGRAAAGSLQRAAPRPRRGGTRRIEAAAEQGGLVFLSGATEARPLAAGKSGVEKGTEDPPVSVGQVKDLWRNADLGADVVTKSQFLQPEGLASQLVDSFRHANVPAGPVDVASLPKTTPPVSPVLEPARPSRRSGGAGAGPPGVEALIAMGFPQTMWHTSSKLIRVEAVGSGCSAEHFGWAPSAWTSKSAGCTIIFGRPLRVTDVVDVLVPPKSTQERPGSLGVKSGKIGIVLSVRCPPPGGATEKKGGPTYFGADGVTNSVNHWFISEAALVNALGFKESYCHGRRFQLIPDRRFRDNCPLLPVLGYLLEAHDGKRKKNNHISWDPQERERAPELGSWDFESAREDRQLDDTSEFNKHLQEAGQAPSG</sequence>
<dbReference type="Proteomes" id="UP001189429">
    <property type="component" value="Unassembled WGS sequence"/>
</dbReference>
<name>A0ABN9X7E6_9DINO</name>
<organism evidence="2 3">
    <name type="scientific">Prorocentrum cordatum</name>
    <dbReference type="NCBI Taxonomy" id="2364126"/>
    <lineage>
        <taxon>Eukaryota</taxon>
        <taxon>Sar</taxon>
        <taxon>Alveolata</taxon>
        <taxon>Dinophyceae</taxon>
        <taxon>Prorocentrales</taxon>
        <taxon>Prorocentraceae</taxon>
        <taxon>Prorocentrum</taxon>
    </lineage>
</organism>
<feature type="region of interest" description="Disordered" evidence="1">
    <location>
        <begin position="372"/>
        <end position="424"/>
    </location>
</feature>
<gene>
    <name evidence="2" type="ORF">PCOR1329_LOCUS74119</name>
</gene>
<feature type="region of interest" description="Disordered" evidence="1">
    <location>
        <begin position="17"/>
        <end position="78"/>
    </location>
</feature>
<protein>
    <submittedName>
        <fullName evidence="2">Uncharacterized protein</fullName>
    </submittedName>
</protein>
<evidence type="ECO:0000313" key="2">
    <source>
        <dbReference type="EMBL" id="CAK0895346.1"/>
    </source>
</evidence>
<accession>A0ABN9X7E6</accession>
<evidence type="ECO:0000313" key="3">
    <source>
        <dbReference type="Proteomes" id="UP001189429"/>
    </source>
</evidence>
<feature type="compositionally biased region" description="Basic and acidic residues" evidence="1">
    <location>
        <begin position="397"/>
        <end position="416"/>
    </location>
</feature>
<comment type="caution">
    <text evidence="2">The sequence shown here is derived from an EMBL/GenBank/DDBJ whole genome shotgun (WGS) entry which is preliminary data.</text>
</comment>
<keyword evidence="3" id="KW-1185">Reference proteome</keyword>
<proteinExistence type="predicted"/>
<feature type="compositionally biased region" description="Low complexity" evidence="1">
    <location>
        <begin position="52"/>
        <end position="68"/>
    </location>
</feature>
<feature type="region of interest" description="Disordered" evidence="1">
    <location>
        <begin position="165"/>
        <end position="196"/>
    </location>
</feature>
<dbReference type="EMBL" id="CAUYUJ010020026">
    <property type="protein sequence ID" value="CAK0895346.1"/>
    <property type="molecule type" value="Genomic_DNA"/>
</dbReference>
<evidence type="ECO:0000256" key="1">
    <source>
        <dbReference type="SAM" id="MobiDB-lite"/>
    </source>
</evidence>